<reference evidence="2 4" key="1">
    <citation type="submission" date="2018-02" db="EMBL/GenBank/DDBJ databases">
        <title>Jeotgalibacillus proteolyticum sp. nov. a protease producing bacterium isolated from ocean sediments of Laizhou Bay.</title>
        <authorList>
            <person name="Li Y."/>
        </authorList>
    </citation>
    <scope>NUCLEOTIDE SEQUENCE [LARGE SCALE GENOMIC DNA]</scope>
    <source>
        <strain evidence="2 4">22-7</strain>
    </source>
</reference>
<keyword evidence="1" id="KW-1133">Transmembrane helix</keyword>
<protein>
    <submittedName>
        <fullName evidence="2">Uncharacterized protein</fullName>
    </submittedName>
</protein>
<keyword evidence="1" id="KW-0472">Membrane</keyword>
<gene>
    <name evidence="2" type="ORF">C4B60_19175</name>
    <name evidence="3" type="ORF">C4B60_19605</name>
</gene>
<sequence>METKRRYFTASEINQFTFCKESWRLTKLKKEGKIRLRDQDYQILNNRFRKGNEHHKEYHAKRAYQPKSSSVGRVLLYVFVLVVILWIVQHYWF</sequence>
<dbReference type="Proteomes" id="UP000239047">
    <property type="component" value="Unassembled WGS sequence"/>
</dbReference>
<organism evidence="2 4">
    <name type="scientific">Jeotgalibacillus proteolyticus</name>
    <dbReference type="NCBI Taxonomy" id="2082395"/>
    <lineage>
        <taxon>Bacteria</taxon>
        <taxon>Bacillati</taxon>
        <taxon>Bacillota</taxon>
        <taxon>Bacilli</taxon>
        <taxon>Bacillales</taxon>
        <taxon>Caryophanaceae</taxon>
        <taxon>Jeotgalibacillus</taxon>
    </lineage>
</organism>
<dbReference type="RefSeq" id="WP_104059655.1">
    <property type="nucleotide sequence ID" value="NZ_PREZ01000009.1"/>
</dbReference>
<dbReference type="OrthoDB" id="2990420at2"/>
<dbReference type="EMBL" id="PREZ01000009">
    <property type="protein sequence ID" value="PPA68694.1"/>
    <property type="molecule type" value="Genomic_DNA"/>
</dbReference>
<feature type="transmembrane region" description="Helical" evidence="1">
    <location>
        <begin position="74"/>
        <end position="92"/>
    </location>
</feature>
<dbReference type="EMBL" id="PREZ01000009">
    <property type="protein sequence ID" value="PPA68771.1"/>
    <property type="molecule type" value="Genomic_DNA"/>
</dbReference>
<evidence type="ECO:0000313" key="2">
    <source>
        <dbReference type="EMBL" id="PPA68694.1"/>
    </source>
</evidence>
<evidence type="ECO:0000313" key="3">
    <source>
        <dbReference type="EMBL" id="PPA68771.1"/>
    </source>
</evidence>
<evidence type="ECO:0000313" key="4">
    <source>
        <dbReference type="Proteomes" id="UP000239047"/>
    </source>
</evidence>
<proteinExistence type="predicted"/>
<accession>A0A2S5G6Y7</accession>
<dbReference type="AlphaFoldDB" id="A0A2S5G6Y7"/>
<comment type="caution">
    <text evidence="2">The sequence shown here is derived from an EMBL/GenBank/DDBJ whole genome shotgun (WGS) entry which is preliminary data.</text>
</comment>
<keyword evidence="1" id="KW-0812">Transmembrane</keyword>
<evidence type="ECO:0000256" key="1">
    <source>
        <dbReference type="SAM" id="Phobius"/>
    </source>
</evidence>
<name>A0A2S5G6Y7_9BACL</name>
<keyword evidence="4" id="KW-1185">Reference proteome</keyword>